<keyword evidence="5 6" id="KW-0472">Membrane</keyword>
<dbReference type="RefSeq" id="WP_147168532.1">
    <property type="nucleotide sequence ID" value="NZ_VOOR01000037.1"/>
</dbReference>
<dbReference type="EMBL" id="VOOR01000037">
    <property type="protein sequence ID" value="TXB62101.1"/>
    <property type="molecule type" value="Genomic_DNA"/>
</dbReference>
<accession>A0A5C6RII4</accession>
<protein>
    <submittedName>
        <fullName evidence="8">DUF202 domain-containing protein</fullName>
    </submittedName>
</protein>
<dbReference type="GO" id="GO:0005886">
    <property type="term" value="C:plasma membrane"/>
    <property type="evidence" value="ECO:0007669"/>
    <property type="project" value="UniProtKB-SubCell"/>
</dbReference>
<dbReference type="Pfam" id="PF02656">
    <property type="entry name" value="DUF202"/>
    <property type="match status" value="1"/>
</dbReference>
<gene>
    <name evidence="8" type="ORF">FRY97_15805</name>
</gene>
<evidence type="ECO:0000256" key="1">
    <source>
        <dbReference type="ARBA" id="ARBA00004651"/>
    </source>
</evidence>
<reference evidence="8 9" key="1">
    <citation type="submission" date="2019-08" db="EMBL/GenBank/DDBJ databases">
        <title>Genome of Phaeodactylibacter luteus.</title>
        <authorList>
            <person name="Bowman J.P."/>
        </authorList>
    </citation>
    <scope>NUCLEOTIDE SEQUENCE [LARGE SCALE GENOMIC DNA]</scope>
    <source>
        <strain evidence="8 9">KCTC 42180</strain>
    </source>
</reference>
<dbReference type="PANTHER" id="PTHR34187:SF2">
    <property type="entry name" value="DUF202 DOMAIN-CONTAINING PROTEIN"/>
    <property type="match status" value="1"/>
</dbReference>
<feature type="transmembrane region" description="Helical" evidence="6">
    <location>
        <begin position="26"/>
        <end position="44"/>
    </location>
</feature>
<proteinExistence type="predicted"/>
<evidence type="ECO:0000256" key="5">
    <source>
        <dbReference type="ARBA" id="ARBA00023136"/>
    </source>
</evidence>
<keyword evidence="4 6" id="KW-1133">Transmembrane helix</keyword>
<comment type="caution">
    <text evidence="8">The sequence shown here is derived from an EMBL/GenBank/DDBJ whole genome shotgun (WGS) entry which is preliminary data.</text>
</comment>
<keyword evidence="2" id="KW-1003">Cell membrane</keyword>
<dbReference type="AlphaFoldDB" id="A0A5C6RII4"/>
<evidence type="ECO:0000256" key="4">
    <source>
        <dbReference type="ARBA" id="ARBA00022989"/>
    </source>
</evidence>
<keyword evidence="9" id="KW-1185">Reference proteome</keyword>
<organism evidence="8 9">
    <name type="scientific">Phaeodactylibacter luteus</name>
    <dbReference type="NCBI Taxonomy" id="1564516"/>
    <lineage>
        <taxon>Bacteria</taxon>
        <taxon>Pseudomonadati</taxon>
        <taxon>Bacteroidota</taxon>
        <taxon>Saprospiria</taxon>
        <taxon>Saprospirales</taxon>
        <taxon>Haliscomenobacteraceae</taxon>
        <taxon>Phaeodactylibacter</taxon>
    </lineage>
</organism>
<dbReference type="OrthoDB" id="965828at2"/>
<evidence type="ECO:0000313" key="8">
    <source>
        <dbReference type="EMBL" id="TXB62101.1"/>
    </source>
</evidence>
<evidence type="ECO:0000256" key="2">
    <source>
        <dbReference type="ARBA" id="ARBA00022475"/>
    </source>
</evidence>
<dbReference type="Proteomes" id="UP000321580">
    <property type="component" value="Unassembled WGS sequence"/>
</dbReference>
<evidence type="ECO:0000256" key="6">
    <source>
        <dbReference type="SAM" id="Phobius"/>
    </source>
</evidence>
<comment type="subcellular location">
    <subcellularLocation>
        <location evidence="1">Cell membrane</location>
        <topology evidence="1">Multi-pass membrane protein</topology>
    </subcellularLocation>
</comment>
<keyword evidence="3 6" id="KW-0812">Transmembrane</keyword>
<evidence type="ECO:0000256" key="3">
    <source>
        <dbReference type="ARBA" id="ARBA00022692"/>
    </source>
</evidence>
<name>A0A5C6RII4_9BACT</name>
<dbReference type="PANTHER" id="PTHR34187">
    <property type="entry name" value="FGR18P"/>
    <property type="match status" value="1"/>
</dbReference>
<dbReference type="InterPro" id="IPR003807">
    <property type="entry name" value="DUF202"/>
</dbReference>
<dbReference type="InterPro" id="IPR052053">
    <property type="entry name" value="IM_YidH-like"/>
</dbReference>
<sequence length="89" mass="10422">MDHPKPLITRDYLAIERTHLANERTFLAYFRTALVFLSGGVAILQMEVLREIRPLGFFLLAASPFILGIGIFRLLYVKRQIKKYYKYSK</sequence>
<evidence type="ECO:0000313" key="9">
    <source>
        <dbReference type="Proteomes" id="UP000321580"/>
    </source>
</evidence>
<feature type="domain" description="DUF202" evidence="7">
    <location>
        <begin position="17"/>
        <end position="79"/>
    </location>
</feature>
<feature type="transmembrane region" description="Helical" evidence="6">
    <location>
        <begin position="56"/>
        <end position="76"/>
    </location>
</feature>
<evidence type="ECO:0000259" key="7">
    <source>
        <dbReference type="Pfam" id="PF02656"/>
    </source>
</evidence>